<dbReference type="AlphaFoldDB" id="A0A7J6KVX6"/>
<dbReference type="Proteomes" id="UP000591131">
    <property type="component" value="Unassembled WGS sequence"/>
</dbReference>
<accession>A0A7J6KVX6</accession>
<evidence type="ECO:0000313" key="1">
    <source>
        <dbReference type="EMBL" id="KAF4651250.1"/>
    </source>
</evidence>
<gene>
    <name evidence="1" type="ORF">FOL47_000524</name>
</gene>
<proteinExistence type="predicted"/>
<sequence length="146" mass="16392">MPGIWSDQRFVVAVGRAIGRKHFYPNTFVLLGAYVTSRKEREIGKYISYETEGSSSQAADKRDAFLDGLKALQRAPTEKQFAVAAQLLDDKWGPCYPSLMRYFKHEWLCQRATWGQNCRGVPSSVPRHSCAIGGTHSGMNVSKPHQ</sequence>
<comment type="caution">
    <text evidence="1">The sequence shown here is derived from an EMBL/GenBank/DDBJ whole genome shotgun (WGS) entry which is preliminary data.</text>
</comment>
<protein>
    <submittedName>
        <fullName evidence="1">Uncharacterized protein</fullName>
    </submittedName>
</protein>
<dbReference type="EMBL" id="JAAPAO010001094">
    <property type="protein sequence ID" value="KAF4651250.1"/>
    <property type="molecule type" value="Genomic_DNA"/>
</dbReference>
<organism evidence="1 2">
    <name type="scientific">Perkinsus chesapeaki</name>
    <name type="common">Clam parasite</name>
    <name type="synonym">Perkinsus andrewsi</name>
    <dbReference type="NCBI Taxonomy" id="330153"/>
    <lineage>
        <taxon>Eukaryota</taxon>
        <taxon>Sar</taxon>
        <taxon>Alveolata</taxon>
        <taxon>Perkinsozoa</taxon>
        <taxon>Perkinsea</taxon>
        <taxon>Perkinsida</taxon>
        <taxon>Perkinsidae</taxon>
        <taxon>Perkinsus</taxon>
    </lineage>
</organism>
<dbReference type="OrthoDB" id="10610034at2759"/>
<keyword evidence="2" id="KW-1185">Reference proteome</keyword>
<name>A0A7J6KVX6_PERCH</name>
<evidence type="ECO:0000313" key="2">
    <source>
        <dbReference type="Proteomes" id="UP000591131"/>
    </source>
</evidence>
<reference evidence="1 2" key="1">
    <citation type="submission" date="2020-04" db="EMBL/GenBank/DDBJ databases">
        <title>Perkinsus chesapeaki whole genome sequence.</title>
        <authorList>
            <person name="Bogema D.R."/>
        </authorList>
    </citation>
    <scope>NUCLEOTIDE SEQUENCE [LARGE SCALE GENOMIC DNA]</scope>
    <source>
        <strain evidence="1">ATCC PRA-425</strain>
    </source>
</reference>